<protein>
    <submittedName>
        <fullName evidence="4">GNAT family N-acetyltransferase</fullName>
    </submittedName>
</protein>
<dbReference type="RefSeq" id="WP_137259440.1">
    <property type="nucleotide sequence ID" value="NZ_JBHSPQ010000006.1"/>
</dbReference>
<organism evidence="4 5">
    <name type="scientific">Kribbella jiaozuonensis</name>
    <dbReference type="NCBI Taxonomy" id="2575441"/>
    <lineage>
        <taxon>Bacteria</taxon>
        <taxon>Bacillati</taxon>
        <taxon>Actinomycetota</taxon>
        <taxon>Actinomycetes</taxon>
        <taxon>Propionibacteriales</taxon>
        <taxon>Kribbellaceae</taxon>
        <taxon>Kribbella</taxon>
    </lineage>
</organism>
<feature type="domain" description="N-acetyltransferase" evidence="3">
    <location>
        <begin position="6"/>
        <end position="192"/>
    </location>
</feature>
<dbReference type="Proteomes" id="UP000305836">
    <property type="component" value="Unassembled WGS sequence"/>
</dbReference>
<evidence type="ECO:0000313" key="4">
    <source>
        <dbReference type="EMBL" id="TKK73527.1"/>
    </source>
</evidence>
<keyword evidence="1 4" id="KW-0808">Transferase</keyword>
<evidence type="ECO:0000313" key="5">
    <source>
        <dbReference type="Proteomes" id="UP000305836"/>
    </source>
</evidence>
<dbReference type="Pfam" id="PF00583">
    <property type="entry name" value="Acetyltransf_1"/>
    <property type="match status" value="2"/>
</dbReference>
<name>A0A4U3LHJ3_9ACTN</name>
<dbReference type="InterPro" id="IPR016181">
    <property type="entry name" value="Acyl_CoA_acyltransferase"/>
</dbReference>
<dbReference type="InterPro" id="IPR000182">
    <property type="entry name" value="GNAT_dom"/>
</dbReference>
<evidence type="ECO:0000256" key="2">
    <source>
        <dbReference type="ARBA" id="ARBA00023315"/>
    </source>
</evidence>
<dbReference type="CDD" id="cd04301">
    <property type="entry name" value="NAT_SF"/>
    <property type="match status" value="2"/>
</dbReference>
<reference evidence="4 5" key="1">
    <citation type="submission" date="2019-04" db="EMBL/GenBank/DDBJ databases">
        <title>Kribbella sp. NEAU-THZ 27 nov., a novel actinomycete isolated from soil.</title>
        <authorList>
            <person name="Duan L."/>
        </authorList>
    </citation>
    <scope>NUCLEOTIDE SEQUENCE [LARGE SCALE GENOMIC DNA]</scope>
    <source>
        <strain evidence="5">NEAU-THZ27</strain>
    </source>
</reference>
<dbReference type="InterPro" id="IPR050832">
    <property type="entry name" value="Bact_Acetyltransf"/>
</dbReference>
<dbReference type="SUPFAM" id="SSF55729">
    <property type="entry name" value="Acyl-CoA N-acyltransferases (Nat)"/>
    <property type="match status" value="2"/>
</dbReference>
<dbReference type="OrthoDB" id="273614at2"/>
<dbReference type="AlphaFoldDB" id="A0A4U3LHJ3"/>
<dbReference type="GO" id="GO:0016747">
    <property type="term" value="F:acyltransferase activity, transferring groups other than amino-acyl groups"/>
    <property type="evidence" value="ECO:0007669"/>
    <property type="project" value="InterPro"/>
</dbReference>
<sequence length="327" mass="35856">MTSSDVKIRSFQVGDGPALADTWTAAAPADPISYQRFRDLFLLDRNFDAAGLQVAVMDDQIVGAAYAVRRLIAVDADDLEPTAGWIPFFFVHPEYRGRGVGRALLSAAMDWLRSHGRSEVFFSSYTPSYFLPGLDSARYPSAARLLAELSFERQYDAVAMDRGLVGYAIPDEVRKRIDALTAEGYSFGIPTDDELTALITIAGAEFNPDWARAIREGVVSGLPLERIVVARDPGRAILGWAMHGTYEGVIDRFGPFGVLPSSRGTGLGKVLLHLTLERMVAAGAHSAWFLWTGEKSAAGQLYLKTGFDITRTFTILRAPLRPADFEE</sequence>
<comment type="caution">
    <text evidence="4">The sequence shown here is derived from an EMBL/GenBank/DDBJ whole genome shotgun (WGS) entry which is preliminary data.</text>
</comment>
<dbReference type="PROSITE" id="PS51186">
    <property type="entry name" value="GNAT"/>
    <property type="match status" value="2"/>
</dbReference>
<accession>A0A4U3LHJ3</accession>
<dbReference type="EMBL" id="SZPZ01000007">
    <property type="protein sequence ID" value="TKK73527.1"/>
    <property type="molecule type" value="Genomic_DNA"/>
</dbReference>
<gene>
    <name evidence="4" type="ORF">FDA38_40220</name>
</gene>
<dbReference type="Gene3D" id="3.40.630.30">
    <property type="match status" value="2"/>
</dbReference>
<feature type="domain" description="N-acetyltransferase" evidence="3">
    <location>
        <begin position="185"/>
        <end position="327"/>
    </location>
</feature>
<evidence type="ECO:0000259" key="3">
    <source>
        <dbReference type="PROSITE" id="PS51186"/>
    </source>
</evidence>
<evidence type="ECO:0000256" key="1">
    <source>
        <dbReference type="ARBA" id="ARBA00022679"/>
    </source>
</evidence>
<dbReference type="PANTHER" id="PTHR43877:SF1">
    <property type="entry name" value="ACETYLTRANSFERASE"/>
    <property type="match status" value="1"/>
</dbReference>
<keyword evidence="5" id="KW-1185">Reference proteome</keyword>
<proteinExistence type="predicted"/>
<keyword evidence="2" id="KW-0012">Acyltransferase</keyword>
<dbReference type="PANTHER" id="PTHR43877">
    <property type="entry name" value="AMINOALKYLPHOSPHONATE N-ACETYLTRANSFERASE-RELATED-RELATED"/>
    <property type="match status" value="1"/>
</dbReference>